<dbReference type="PANTHER" id="PTHR43751:SF3">
    <property type="entry name" value="SULFATASE N-TERMINAL DOMAIN-CONTAINING PROTEIN"/>
    <property type="match status" value="1"/>
</dbReference>
<sequence length="517" mass="58990">MKNVIFIVVDALKYGLVGGKHNARPSHTPLIDDFFSEGMHFHNVHSVSFPTQFAMPGILAGQLPLSNGGYHLGISGRGETLADWYKRRGYKTIGITTDYHTSSCYGYGKGFDEYLELHDVAWHANAVWRNDLSYLAAKKKLLGMPDEAALYYAKKKLNAYIPYAVDFSRKRIEEQDGGKVAYAPQIDNWKFSKIEKLALEELHCLNRNGNEYAHKAMQGKSPWFNILPGLRLGPHYPDADYVLNRAMEILKGVSEPFFLYLHLTDVHGTLTEDLSGLGPISNDAIKFRRYPNSLNPYGRFEQRYEGQGERSDWRAVRFADYHLGHFLKKIKESSNKSETIVAMTADHGDHRAERYGYGAHYGVSDHLNFYDELTHVPFMVYDGKNSGDFFNLLSTEDTGMILKNIVKEDKYLSKIVSDSSREWVISEHATPGVCAIPFKPIKIAVRSNSKKLVYIDMPSQRFGKSEVIQAYDLNHDPLEKINMRLHVESDHEFRQLKEIAKERANVIRSHKEPCNVI</sequence>
<keyword evidence="3" id="KW-1185">Reference proteome</keyword>
<dbReference type="SUPFAM" id="SSF53649">
    <property type="entry name" value="Alkaline phosphatase-like"/>
    <property type="match status" value="1"/>
</dbReference>
<dbReference type="Pfam" id="PF00884">
    <property type="entry name" value="Sulfatase"/>
    <property type="match status" value="1"/>
</dbReference>
<protein>
    <submittedName>
        <fullName evidence="2">Sulfatase</fullName>
    </submittedName>
</protein>
<dbReference type="EMBL" id="FNNI01000003">
    <property type="protein sequence ID" value="SDW86589.1"/>
    <property type="molecule type" value="Genomic_DNA"/>
</dbReference>
<dbReference type="Gene3D" id="3.40.720.10">
    <property type="entry name" value="Alkaline Phosphatase, subunit A"/>
    <property type="match status" value="2"/>
</dbReference>
<evidence type="ECO:0000259" key="1">
    <source>
        <dbReference type="Pfam" id="PF00884"/>
    </source>
</evidence>
<dbReference type="InterPro" id="IPR000917">
    <property type="entry name" value="Sulfatase_N"/>
</dbReference>
<dbReference type="InterPro" id="IPR052701">
    <property type="entry name" value="GAG_Ulvan_Degrading_Sulfatases"/>
</dbReference>
<gene>
    <name evidence="2" type="ORF">SAMN05443545_10374</name>
</gene>
<evidence type="ECO:0000313" key="3">
    <source>
        <dbReference type="Proteomes" id="UP000198500"/>
    </source>
</evidence>
<proteinExistence type="predicted"/>
<dbReference type="AlphaFoldDB" id="A0A1H2X2U1"/>
<dbReference type="PANTHER" id="PTHR43751">
    <property type="entry name" value="SULFATASE"/>
    <property type="match status" value="1"/>
</dbReference>
<dbReference type="InterPro" id="IPR017850">
    <property type="entry name" value="Alkaline_phosphatase_core_sf"/>
</dbReference>
<dbReference type="STRING" id="574349.SAMN05443545_10374"/>
<name>A0A1H2X2U1_9GAMM</name>
<dbReference type="Proteomes" id="UP000198500">
    <property type="component" value="Unassembled WGS sequence"/>
</dbReference>
<feature type="domain" description="Sulfatase N-terminal" evidence="1">
    <location>
        <begin position="2"/>
        <end position="384"/>
    </location>
</feature>
<organism evidence="2 3">
    <name type="scientific">Aidingimonas halophila</name>
    <dbReference type="NCBI Taxonomy" id="574349"/>
    <lineage>
        <taxon>Bacteria</taxon>
        <taxon>Pseudomonadati</taxon>
        <taxon>Pseudomonadota</taxon>
        <taxon>Gammaproteobacteria</taxon>
        <taxon>Oceanospirillales</taxon>
        <taxon>Halomonadaceae</taxon>
        <taxon>Aidingimonas</taxon>
    </lineage>
</organism>
<dbReference type="OrthoDB" id="9803751at2"/>
<reference evidence="2 3" key="1">
    <citation type="submission" date="2016-10" db="EMBL/GenBank/DDBJ databases">
        <authorList>
            <person name="de Groot N.N."/>
        </authorList>
    </citation>
    <scope>NUCLEOTIDE SEQUENCE [LARGE SCALE GENOMIC DNA]</scope>
    <source>
        <strain evidence="2 3">DSM 19219</strain>
    </source>
</reference>
<dbReference type="RefSeq" id="WP_092568672.1">
    <property type="nucleotide sequence ID" value="NZ_BMXH01000004.1"/>
</dbReference>
<accession>A0A1H2X2U1</accession>
<evidence type="ECO:0000313" key="2">
    <source>
        <dbReference type="EMBL" id="SDW86589.1"/>
    </source>
</evidence>